<name>A0A5B8LVM1_9HYPH</name>
<sequence>MILRAIGWDDPRCIDPLRAALDEWCGRHNLDYDIGTRPLTAFNDQPLEDLARECDVMSIDHPHVAAAVAACALAPLDRHVPAEELAAIRADALGRNYDCYVVGDTPYAFHADAACQLGAVRQTLLDSLGETWPQSMADAVGLARRHSGAVVWPLYHTDAVSSLLSLLAADEAGPLVEGPFCRDRARGVAAIEAMAELAGLMDPACWDFTPQRAFAFAAERPVAYLPFMFCYLRLAYADTPYGPWTMGLSPAGRGSVLGGAGLAVSAASPMVEAASRFVAWYCQPGTLKRLVASGAQPGSITAWSADDPDRVAAGFFGAVRPILHSAWVRPQAAWWPHAQIAAGQTLVEGLRAHRSATTILDSVEAAYAAARLAH</sequence>
<evidence type="ECO:0000313" key="2">
    <source>
        <dbReference type="Proteomes" id="UP000315364"/>
    </source>
</evidence>
<keyword evidence="2" id="KW-1185">Reference proteome</keyword>
<dbReference type="SUPFAM" id="SSF53850">
    <property type="entry name" value="Periplasmic binding protein-like II"/>
    <property type="match status" value="1"/>
</dbReference>
<dbReference type="Gene3D" id="3.40.190.10">
    <property type="entry name" value="Periplasmic binding protein-like II"/>
    <property type="match status" value="2"/>
</dbReference>
<proteinExistence type="predicted"/>
<gene>
    <name evidence="1" type="ORF">FPZ08_13355</name>
</gene>
<reference evidence="1 2" key="1">
    <citation type="submission" date="2019-07" db="EMBL/GenBank/DDBJ databases">
        <title>Full genome sequence of Devosia sp. Gsoil 520.</title>
        <authorList>
            <person name="Im W.-T."/>
        </authorList>
    </citation>
    <scope>NUCLEOTIDE SEQUENCE [LARGE SCALE GENOMIC DNA]</scope>
    <source>
        <strain evidence="1 2">Gsoil 520</strain>
    </source>
</reference>
<dbReference type="Proteomes" id="UP000315364">
    <property type="component" value="Chromosome"/>
</dbReference>
<evidence type="ECO:0008006" key="3">
    <source>
        <dbReference type="Google" id="ProtNLM"/>
    </source>
</evidence>
<dbReference type="AlphaFoldDB" id="A0A5B8LVM1"/>
<dbReference type="EMBL" id="CP042304">
    <property type="protein sequence ID" value="QDZ11654.1"/>
    <property type="molecule type" value="Genomic_DNA"/>
</dbReference>
<dbReference type="KEGG" id="dea:FPZ08_13355"/>
<dbReference type="RefSeq" id="WP_146290472.1">
    <property type="nucleotide sequence ID" value="NZ_CP042304.1"/>
</dbReference>
<accession>A0A5B8LVM1</accession>
<protein>
    <recommendedName>
        <fullName evidence="3">Extracellular solute-binding protein</fullName>
    </recommendedName>
</protein>
<dbReference type="OrthoDB" id="9811622at2"/>
<evidence type="ECO:0000313" key="1">
    <source>
        <dbReference type="EMBL" id="QDZ11654.1"/>
    </source>
</evidence>
<organism evidence="1 2">
    <name type="scientific">Devosia ginsengisoli</name>
    <dbReference type="NCBI Taxonomy" id="400770"/>
    <lineage>
        <taxon>Bacteria</taxon>
        <taxon>Pseudomonadati</taxon>
        <taxon>Pseudomonadota</taxon>
        <taxon>Alphaproteobacteria</taxon>
        <taxon>Hyphomicrobiales</taxon>
        <taxon>Devosiaceae</taxon>
        <taxon>Devosia</taxon>
    </lineage>
</organism>